<accession>A0A448IHY3</accession>
<keyword evidence="2" id="KW-0378">Hydrolase</keyword>
<dbReference type="KEGG" id="mauu:NCTC10437_01197"/>
<evidence type="ECO:0000313" key="3">
    <source>
        <dbReference type="Proteomes" id="UP000279306"/>
    </source>
</evidence>
<dbReference type="EC" id="3.1.1.1" evidence="2"/>
<dbReference type="Pfam" id="PF12697">
    <property type="entry name" value="Abhydrolase_6"/>
    <property type="match status" value="1"/>
</dbReference>
<evidence type="ECO:0000313" key="2">
    <source>
        <dbReference type="EMBL" id="VEG52081.1"/>
    </source>
</evidence>
<dbReference type="GO" id="GO:0106435">
    <property type="term" value="F:carboxylesterase activity"/>
    <property type="evidence" value="ECO:0007669"/>
    <property type="project" value="UniProtKB-EC"/>
</dbReference>
<dbReference type="EMBL" id="LR134356">
    <property type="protein sequence ID" value="VEG52081.1"/>
    <property type="molecule type" value="Genomic_DNA"/>
</dbReference>
<feature type="domain" description="AB hydrolase-1" evidence="1">
    <location>
        <begin position="58"/>
        <end position="283"/>
    </location>
</feature>
<proteinExistence type="predicted"/>
<dbReference type="Proteomes" id="UP000279306">
    <property type="component" value="Chromosome"/>
</dbReference>
<reference evidence="2 3" key="1">
    <citation type="submission" date="2018-12" db="EMBL/GenBank/DDBJ databases">
        <authorList>
            <consortium name="Pathogen Informatics"/>
        </authorList>
    </citation>
    <scope>NUCLEOTIDE SEQUENCE [LARGE SCALE GENOMIC DNA]</scope>
    <source>
        <strain evidence="2 3">NCTC10437</strain>
    </source>
</reference>
<sequence>MRREPIGHFRGDAARARFVEVYQRALGELPPYDESMDVPTTFGTVRVYRFDGPAGRPVVLLPGRNAATPMWKANLPGLLADRTVFSVDLMGEPGLSVQQRPITGSEDQAQWFGEMLGGLAAEPVHLLGVSFGGWAAVNYAVRRGHGRVASLTLLDPVMTFAPIPKPTMLAVAPLALPWVPGVLRRGVLQWISGGAAVDDSDPVAALIAAGSRDHVVRQPFPKRFTEDQLRDLDIPVLAILAGRSVVHDATRAANAARMLLQHGQVKLWADASHALSGEYPAEIDALTRRFWCDVDTPR</sequence>
<dbReference type="STRING" id="1791.GCA_001049355_00150"/>
<dbReference type="RefSeq" id="WP_048630126.1">
    <property type="nucleotide sequence ID" value="NZ_CVQQ01000001.1"/>
</dbReference>
<organism evidence="2 3">
    <name type="scientific">Mycolicibacterium aurum</name>
    <name type="common">Mycobacterium aurum</name>
    <dbReference type="NCBI Taxonomy" id="1791"/>
    <lineage>
        <taxon>Bacteria</taxon>
        <taxon>Bacillati</taxon>
        <taxon>Actinomycetota</taxon>
        <taxon>Actinomycetes</taxon>
        <taxon>Mycobacteriales</taxon>
        <taxon>Mycobacteriaceae</taxon>
        <taxon>Mycolicibacterium</taxon>
    </lineage>
</organism>
<dbReference type="InterPro" id="IPR029058">
    <property type="entry name" value="AB_hydrolase_fold"/>
</dbReference>
<name>A0A448IHY3_MYCAU</name>
<evidence type="ECO:0000259" key="1">
    <source>
        <dbReference type="Pfam" id="PF12697"/>
    </source>
</evidence>
<gene>
    <name evidence="2" type="primary">nap</name>
    <name evidence="2" type="ORF">NCTC10437_01197</name>
</gene>
<dbReference type="AlphaFoldDB" id="A0A448IHY3"/>
<protein>
    <submittedName>
        <fullName evidence="2">Carboxylesterase NP</fullName>
        <ecNumber evidence="2">3.1.1.1</ecNumber>
    </submittedName>
</protein>
<dbReference type="InterPro" id="IPR000073">
    <property type="entry name" value="AB_hydrolase_1"/>
</dbReference>
<keyword evidence="3" id="KW-1185">Reference proteome</keyword>
<dbReference type="Gene3D" id="3.40.50.1820">
    <property type="entry name" value="alpha/beta hydrolase"/>
    <property type="match status" value="1"/>
</dbReference>
<dbReference type="SUPFAM" id="SSF53474">
    <property type="entry name" value="alpha/beta-Hydrolases"/>
    <property type="match status" value="1"/>
</dbReference>